<accession>A0A6N1NTP7</accession>
<dbReference type="EMBL" id="KY523104">
    <property type="protein sequence ID" value="QKU34958.1"/>
    <property type="molecule type" value="Genomic_DNA"/>
</dbReference>
<dbReference type="RefSeq" id="YP_010781611.1">
    <property type="nucleotide sequence ID" value="NC_075039.1"/>
</dbReference>
<keyword evidence="2" id="KW-1015">Disulfide bond</keyword>
<sequence length="216" mass="25659">MKKLLLILPFLFFSLCMSQNIIWDYLLFVQYWPGTWITNDNINNSGFTNNYFNVHGIWPEYYNGSYPAFCNNSAVFDTDKLKPIYHDLAIYWTNYHNVTAFLEHEFFKHGTCASTDYLFFSEFEYFNAGLILRNKYDLFKTLTNANIYPSNQDKYYLEEIFNAIKYMTNYNPAITCDDNGYLNEIIICMDPNLNLMDCPHYENHCSYKKIVINVIN</sequence>
<proteinExistence type="inferred from homology"/>
<dbReference type="GO" id="GO:0005576">
    <property type="term" value="C:extracellular region"/>
    <property type="evidence" value="ECO:0007669"/>
    <property type="project" value="TreeGrafter"/>
</dbReference>
<dbReference type="GO" id="GO:0006401">
    <property type="term" value="P:RNA catabolic process"/>
    <property type="evidence" value="ECO:0007669"/>
    <property type="project" value="TreeGrafter"/>
</dbReference>
<evidence type="ECO:0000256" key="1">
    <source>
        <dbReference type="ARBA" id="ARBA00007469"/>
    </source>
</evidence>
<dbReference type="InterPro" id="IPR033130">
    <property type="entry name" value="RNase_T2_His_AS_2"/>
</dbReference>
<evidence type="ECO:0000256" key="2">
    <source>
        <dbReference type="ARBA" id="ARBA00023157"/>
    </source>
</evidence>
<dbReference type="PANTHER" id="PTHR11240">
    <property type="entry name" value="RIBONUCLEASE T2"/>
    <property type="match status" value="1"/>
</dbReference>
<protein>
    <submittedName>
        <fullName evidence="3">T2 family ribonuclease</fullName>
    </submittedName>
</protein>
<dbReference type="InterPro" id="IPR001568">
    <property type="entry name" value="RNase_T2-like"/>
</dbReference>
<name>A0A6N1NTP7_9VIRU</name>
<dbReference type="GO" id="GO:0003723">
    <property type="term" value="F:RNA binding"/>
    <property type="evidence" value="ECO:0007669"/>
    <property type="project" value="InterPro"/>
</dbReference>
<dbReference type="InterPro" id="IPR036430">
    <property type="entry name" value="RNase_T2-like_sf"/>
</dbReference>
<evidence type="ECO:0000313" key="3">
    <source>
        <dbReference type="EMBL" id="QKU34958.1"/>
    </source>
</evidence>
<organism evidence="3">
    <name type="scientific">Tupanvirus soda lake</name>
    <dbReference type="NCBI Taxonomy" id="2126985"/>
    <lineage>
        <taxon>Viruses</taxon>
        <taxon>Varidnaviria</taxon>
        <taxon>Bamfordvirae</taxon>
        <taxon>Nucleocytoviricota</taxon>
        <taxon>Megaviricetes</taxon>
        <taxon>Imitervirales</taxon>
        <taxon>Mimiviridae</taxon>
        <taxon>Megamimivirinae</taxon>
        <taxon>Tupanvirus</taxon>
        <taxon>Tupanvirus salinum</taxon>
    </lineage>
</organism>
<dbReference type="Pfam" id="PF00445">
    <property type="entry name" value="Ribonuclease_T2"/>
    <property type="match status" value="1"/>
</dbReference>
<dbReference type="SUPFAM" id="SSF55895">
    <property type="entry name" value="Ribonuclease Rh-like"/>
    <property type="match status" value="1"/>
</dbReference>
<reference evidence="3" key="2">
    <citation type="journal article" date="2018" name="Nat. Commun.">
        <title>Tailed giant Tupanvirus possesses the most complete translational apparatus of the known virosphere.</title>
        <authorList>
            <person name="Abrahao J."/>
            <person name="Silva L."/>
            <person name="Silva L.S."/>
            <person name="Khalil J.Y.B."/>
            <person name="Rodrigues R."/>
            <person name="Arantes T."/>
            <person name="Assis F."/>
            <person name="Boratto P."/>
            <person name="Andrade M."/>
            <person name="Kroon E.G."/>
            <person name="Ribeiro B."/>
            <person name="Bergier I."/>
            <person name="Seligmann H."/>
            <person name="Ghigo E."/>
            <person name="Colson P."/>
            <person name="Levasseur A."/>
            <person name="Kroemer G."/>
            <person name="Raoult D."/>
            <person name="La Scola B."/>
        </authorList>
    </citation>
    <scope>NUCLEOTIDE SEQUENCE [LARGE SCALE GENOMIC DNA]</scope>
    <source>
        <strain evidence="3">Soda lake</strain>
    </source>
</reference>
<dbReference type="KEGG" id="vg:80518375"/>
<dbReference type="GeneID" id="80518375"/>
<dbReference type="PROSITE" id="PS00531">
    <property type="entry name" value="RNASE_T2_2"/>
    <property type="match status" value="1"/>
</dbReference>
<reference evidence="3" key="1">
    <citation type="submission" date="2017-01" db="EMBL/GenBank/DDBJ databases">
        <authorList>
            <person name="Assis F.L."/>
            <person name="Abrahao J.S."/>
            <person name="Silva L."/>
            <person name="Khalil J.B."/>
            <person name="Rodrigues R."/>
            <person name="Silva L.S."/>
            <person name="Arantes T."/>
            <person name="Boratto P."/>
            <person name="Andrade M."/>
            <person name="Kroon E.G."/>
            <person name="Ribeiro B."/>
            <person name="Bergier I."/>
            <person name="Seligmann H."/>
            <person name="Ghigo E."/>
            <person name="Colson P."/>
            <person name="Levasseur A."/>
            <person name="Raoult D."/>
            <person name="Scola B.L."/>
        </authorList>
    </citation>
    <scope>NUCLEOTIDE SEQUENCE</scope>
    <source>
        <strain evidence="3">Soda lake</strain>
    </source>
</reference>
<dbReference type="CDD" id="cd01061">
    <property type="entry name" value="RNase_T2_euk"/>
    <property type="match status" value="1"/>
</dbReference>
<dbReference type="GO" id="GO:0033897">
    <property type="term" value="F:ribonuclease T2 activity"/>
    <property type="evidence" value="ECO:0007669"/>
    <property type="project" value="InterPro"/>
</dbReference>
<dbReference type="InterPro" id="IPR033697">
    <property type="entry name" value="Ribonuclease_T2_eukaryotic"/>
</dbReference>
<dbReference type="Gene3D" id="3.90.730.10">
    <property type="entry name" value="Ribonuclease T2-like"/>
    <property type="match status" value="1"/>
</dbReference>
<comment type="similarity">
    <text evidence="1">Belongs to the RNase T2 family.</text>
</comment>
<dbReference type="PANTHER" id="PTHR11240:SF22">
    <property type="entry name" value="RIBONUCLEASE T2"/>
    <property type="match status" value="1"/>
</dbReference>